<dbReference type="Gene3D" id="1.10.287.130">
    <property type="match status" value="1"/>
</dbReference>
<dbReference type="PRINTS" id="PR00344">
    <property type="entry name" value="BCTRLSENSOR"/>
</dbReference>
<dbReference type="Gene3D" id="3.30.565.10">
    <property type="entry name" value="Histidine kinase-like ATPase, C-terminal domain"/>
    <property type="match status" value="1"/>
</dbReference>
<evidence type="ECO:0000256" key="2">
    <source>
        <dbReference type="ARBA" id="ARBA00012438"/>
    </source>
</evidence>
<dbReference type="PROSITE" id="PS50109">
    <property type="entry name" value="HIS_KIN"/>
    <property type="match status" value="1"/>
</dbReference>
<evidence type="ECO:0000313" key="12">
    <source>
        <dbReference type="Proteomes" id="UP000324233"/>
    </source>
</evidence>
<evidence type="ECO:0000256" key="1">
    <source>
        <dbReference type="ARBA" id="ARBA00000085"/>
    </source>
</evidence>
<dbReference type="InterPro" id="IPR003594">
    <property type="entry name" value="HATPase_dom"/>
</dbReference>
<accession>A0A5B9W7X5</accession>
<dbReference type="InterPro" id="IPR003661">
    <property type="entry name" value="HisK_dim/P_dom"/>
</dbReference>
<evidence type="ECO:0000256" key="3">
    <source>
        <dbReference type="ARBA" id="ARBA00022553"/>
    </source>
</evidence>
<evidence type="ECO:0000259" key="9">
    <source>
        <dbReference type="PROSITE" id="PS50109"/>
    </source>
</evidence>
<keyword evidence="3 7" id="KW-0597">Phosphoprotein</keyword>
<dbReference type="Gene3D" id="3.40.50.2300">
    <property type="match status" value="1"/>
</dbReference>
<dbReference type="PANTHER" id="PTHR43711:SF1">
    <property type="entry name" value="HISTIDINE KINASE 1"/>
    <property type="match status" value="1"/>
</dbReference>
<dbReference type="RefSeq" id="WP_148595829.1">
    <property type="nucleotide sequence ID" value="NZ_CP042997.1"/>
</dbReference>
<dbReference type="SUPFAM" id="SSF55874">
    <property type="entry name" value="ATPase domain of HSP90 chaperone/DNA topoisomerase II/histidine kinase"/>
    <property type="match status" value="1"/>
</dbReference>
<gene>
    <name evidence="11" type="primary">todS_1</name>
    <name evidence="11" type="ORF">OJF2_46710</name>
</gene>
<dbReference type="SMART" id="SM00387">
    <property type="entry name" value="HATPase_c"/>
    <property type="match status" value="1"/>
</dbReference>
<dbReference type="EC" id="2.7.13.3" evidence="2"/>
<dbReference type="InterPro" id="IPR001789">
    <property type="entry name" value="Sig_transdc_resp-reg_receiver"/>
</dbReference>
<evidence type="ECO:0000256" key="7">
    <source>
        <dbReference type="PROSITE-ProRule" id="PRU00169"/>
    </source>
</evidence>
<dbReference type="Proteomes" id="UP000324233">
    <property type="component" value="Chromosome"/>
</dbReference>
<keyword evidence="6" id="KW-0902">Two-component regulatory system</keyword>
<dbReference type="SMART" id="SM00388">
    <property type="entry name" value="HisKA"/>
    <property type="match status" value="1"/>
</dbReference>
<dbReference type="InterPro" id="IPR005467">
    <property type="entry name" value="His_kinase_dom"/>
</dbReference>
<organism evidence="11 12">
    <name type="scientific">Aquisphaera giovannonii</name>
    <dbReference type="NCBI Taxonomy" id="406548"/>
    <lineage>
        <taxon>Bacteria</taxon>
        <taxon>Pseudomonadati</taxon>
        <taxon>Planctomycetota</taxon>
        <taxon>Planctomycetia</taxon>
        <taxon>Isosphaerales</taxon>
        <taxon>Isosphaeraceae</taxon>
        <taxon>Aquisphaera</taxon>
    </lineage>
</organism>
<dbReference type="Pfam" id="PF00512">
    <property type="entry name" value="HisKA"/>
    <property type="match status" value="1"/>
</dbReference>
<keyword evidence="5 11" id="KW-0418">Kinase</keyword>
<feature type="domain" description="Response regulatory" evidence="10">
    <location>
        <begin position="9"/>
        <end position="124"/>
    </location>
</feature>
<dbReference type="Pfam" id="PF02518">
    <property type="entry name" value="HATPase_c"/>
    <property type="match status" value="1"/>
</dbReference>
<dbReference type="PROSITE" id="PS50110">
    <property type="entry name" value="RESPONSE_REGULATORY"/>
    <property type="match status" value="1"/>
</dbReference>
<feature type="compositionally biased region" description="Basic and acidic residues" evidence="8">
    <location>
        <begin position="399"/>
        <end position="408"/>
    </location>
</feature>
<sequence>MPTVQDRPKVLVVDDEADVLRSVHALLRRSYRVVTREDGPAALDVLREDPEVAVILTDQRMPGMTGVEVLRRARSIRPDATRLLFTAFSDIHAVVDAINEGNVFRYITKPWEPGELESALRQAVERHDLIVEKARLLDELKASNARLEEANRLKSAFLEVASHELNTPVAVILGLADLWKLSMGAGATEQERQWVDRIGAAADRLGRNVRRMLDLVDTRSFGRTMAREEVDLGRIALEAVETLAPHLEGRGQWADVRAEPAAKDVTGDSSKLMDVMINLIANAIKFTPDGGTIRIRIENAGRPEGWTRVAVEDEGVGIRDGEQPYLFEPFFTGFDTLHHSSGDFQFCKRGMGLGLCLVKAFVELHGGRVECQSQPGRGSTFGFIMPRQPAEPTPAAGETDARDGAATQ</sequence>
<reference evidence="11 12" key="1">
    <citation type="submission" date="2019-08" db="EMBL/GenBank/DDBJ databases">
        <title>Deep-cultivation of Planctomycetes and their phenomic and genomic characterization uncovers novel biology.</title>
        <authorList>
            <person name="Wiegand S."/>
            <person name="Jogler M."/>
            <person name="Boedeker C."/>
            <person name="Pinto D."/>
            <person name="Vollmers J."/>
            <person name="Rivas-Marin E."/>
            <person name="Kohn T."/>
            <person name="Peeters S.H."/>
            <person name="Heuer A."/>
            <person name="Rast P."/>
            <person name="Oberbeckmann S."/>
            <person name="Bunk B."/>
            <person name="Jeske O."/>
            <person name="Meyerdierks A."/>
            <person name="Storesund J.E."/>
            <person name="Kallscheuer N."/>
            <person name="Luecker S."/>
            <person name="Lage O.M."/>
            <person name="Pohl T."/>
            <person name="Merkel B.J."/>
            <person name="Hornburger P."/>
            <person name="Mueller R.-W."/>
            <person name="Bruemmer F."/>
            <person name="Labrenz M."/>
            <person name="Spormann A.M."/>
            <person name="Op den Camp H."/>
            <person name="Overmann J."/>
            <person name="Amann R."/>
            <person name="Jetten M.S.M."/>
            <person name="Mascher T."/>
            <person name="Medema M.H."/>
            <person name="Devos D.P."/>
            <person name="Kaster A.-K."/>
            <person name="Ovreas L."/>
            <person name="Rohde M."/>
            <person name="Galperin M.Y."/>
            <person name="Jogler C."/>
        </authorList>
    </citation>
    <scope>NUCLEOTIDE SEQUENCE [LARGE SCALE GENOMIC DNA]</scope>
    <source>
        <strain evidence="11 12">OJF2</strain>
    </source>
</reference>
<dbReference type="InterPro" id="IPR050736">
    <property type="entry name" value="Sensor_HK_Regulatory"/>
</dbReference>
<dbReference type="SUPFAM" id="SSF52172">
    <property type="entry name" value="CheY-like"/>
    <property type="match status" value="1"/>
</dbReference>
<dbReference type="InterPro" id="IPR036890">
    <property type="entry name" value="HATPase_C_sf"/>
</dbReference>
<feature type="domain" description="Histidine kinase" evidence="9">
    <location>
        <begin position="160"/>
        <end position="389"/>
    </location>
</feature>
<evidence type="ECO:0000313" key="11">
    <source>
        <dbReference type="EMBL" id="QEH36111.1"/>
    </source>
</evidence>
<dbReference type="KEGG" id="agv:OJF2_46710"/>
<comment type="catalytic activity">
    <reaction evidence="1">
        <text>ATP + protein L-histidine = ADP + protein N-phospho-L-histidine.</text>
        <dbReference type="EC" id="2.7.13.3"/>
    </reaction>
</comment>
<protein>
    <recommendedName>
        <fullName evidence="2">histidine kinase</fullName>
        <ecNumber evidence="2">2.7.13.3</ecNumber>
    </recommendedName>
</protein>
<evidence type="ECO:0000256" key="4">
    <source>
        <dbReference type="ARBA" id="ARBA00022679"/>
    </source>
</evidence>
<dbReference type="PANTHER" id="PTHR43711">
    <property type="entry name" value="TWO-COMPONENT HISTIDINE KINASE"/>
    <property type="match status" value="1"/>
</dbReference>
<dbReference type="AlphaFoldDB" id="A0A5B9W7X5"/>
<evidence type="ECO:0000256" key="8">
    <source>
        <dbReference type="SAM" id="MobiDB-lite"/>
    </source>
</evidence>
<dbReference type="CDD" id="cd00082">
    <property type="entry name" value="HisKA"/>
    <property type="match status" value="1"/>
</dbReference>
<dbReference type="SMART" id="SM00448">
    <property type="entry name" value="REC"/>
    <property type="match status" value="1"/>
</dbReference>
<evidence type="ECO:0000259" key="10">
    <source>
        <dbReference type="PROSITE" id="PS50110"/>
    </source>
</evidence>
<dbReference type="InterPro" id="IPR011006">
    <property type="entry name" value="CheY-like_superfamily"/>
</dbReference>
<dbReference type="InterPro" id="IPR036097">
    <property type="entry name" value="HisK_dim/P_sf"/>
</dbReference>
<name>A0A5B9W7X5_9BACT</name>
<dbReference type="EMBL" id="CP042997">
    <property type="protein sequence ID" value="QEH36111.1"/>
    <property type="molecule type" value="Genomic_DNA"/>
</dbReference>
<dbReference type="Pfam" id="PF00072">
    <property type="entry name" value="Response_reg"/>
    <property type="match status" value="1"/>
</dbReference>
<dbReference type="SUPFAM" id="SSF47384">
    <property type="entry name" value="Homodimeric domain of signal transducing histidine kinase"/>
    <property type="match status" value="1"/>
</dbReference>
<dbReference type="GO" id="GO:0000155">
    <property type="term" value="F:phosphorelay sensor kinase activity"/>
    <property type="evidence" value="ECO:0007669"/>
    <property type="project" value="InterPro"/>
</dbReference>
<dbReference type="OrthoDB" id="9813394at2"/>
<evidence type="ECO:0000256" key="5">
    <source>
        <dbReference type="ARBA" id="ARBA00022777"/>
    </source>
</evidence>
<feature type="region of interest" description="Disordered" evidence="8">
    <location>
        <begin position="385"/>
        <end position="408"/>
    </location>
</feature>
<keyword evidence="4 11" id="KW-0808">Transferase</keyword>
<feature type="modified residue" description="4-aspartylphosphate" evidence="7">
    <location>
        <position position="58"/>
    </location>
</feature>
<evidence type="ECO:0000256" key="6">
    <source>
        <dbReference type="ARBA" id="ARBA00023012"/>
    </source>
</evidence>
<proteinExistence type="predicted"/>
<dbReference type="InterPro" id="IPR004358">
    <property type="entry name" value="Sig_transdc_His_kin-like_C"/>
</dbReference>
<keyword evidence="12" id="KW-1185">Reference proteome</keyword>
<dbReference type="CDD" id="cd17569">
    <property type="entry name" value="REC_HupR-like"/>
    <property type="match status" value="1"/>
</dbReference>